<evidence type="ECO:0000313" key="3">
    <source>
        <dbReference type="Proteomes" id="UP001151760"/>
    </source>
</evidence>
<name>A0ABQ5FAX7_9ASTR</name>
<gene>
    <name evidence="2" type="ORF">Tco_1004101</name>
</gene>
<organism evidence="2 3">
    <name type="scientific">Tanacetum coccineum</name>
    <dbReference type="NCBI Taxonomy" id="301880"/>
    <lineage>
        <taxon>Eukaryota</taxon>
        <taxon>Viridiplantae</taxon>
        <taxon>Streptophyta</taxon>
        <taxon>Embryophyta</taxon>
        <taxon>Tracheophyta</taxon>
        <taxon>Spermatophyta</taxon>
        <taxon>Magnoliopsida</taxon>
        <taxon>eudicotyledons</taxon>
        <taxon>Gunneridae</taxon>
        <taxon>Pentapetalae</taxon>
        <taxon>asterids</taxon>
        <taxon>campanulids</taxon>
        <taxon>Asterales</taxon>
        <taxon>Asteraceae</taxon>
        <taxon>Asteroideae</taxon>
        <taxon>Anthemideae</taxon>
        <taxon>Anthemidinae</taxon>
        <taxon>Tanacetum</taxon>
    </lineage>
</organism>
<evidence type="ECO:0000313" key="2">
    <source>
        <dbReference type="EMBL" id="GJT60568.1"/>
    </source>
</evidence>
<accession>A0ABQ5FAX7</accession>
<reference evidence="2" key="2">
    <citation type="submission" date="2022-01" db="EMBL/GenBank/DDBJ databases">
        <authorList>
            <person name="Yamashiro T."/>
            <person name="Shiraishi A."/>
            <person name="Satake H."/>
            <person name="Nakayama K."/>
        </authorList>
    </citation>
    <scope>NUCLEOTIDE SEQUENCE</scope>
</reference>
<dbReference type="Proteomes" id="UP001151760">
    <property type="component" value="Unassembled WGS sequence"/>
</dbReference>
<comment type="caution">
    <text evidence="2">The sequence shown here is derived from an EMBL/GenBank/DDBJ whole genome shotgun (WGS) entry which is preliminary data.</text>
</comment>
<evidence type="ECO:0000256" key="1">
    <source>
        <dbReference type="SAM" id="MobiDB-lite"/>
    </source>
</evidence>
<dbReference type="EMBL" id="BQNB010017211">
    <property type="protein sequence ID" value="GJT60568.1"/>
    <property type="molecule type" value="Genomic_DNA"/>
</dbReference>
<sequence length="141" mass="15804">MGTSPMHEWHHKDESLSLHTLSHDASHKDEMENMVGQATDLCVCLCVGIYLKGENYVNDDVGSMDKYEGHEGSLMEDNDVESVADNIYDKGVPRTTVIDEFNQEKEHVIKKTVNIPHCVAGNDDQQMPMDSDPFGLDPLIK</sequence>
<feature type="region of interest" description="Disordered" evidence="1">
    <location>
        <begin position="120"/>
        <end position="141"/>
    </location>
</feature>
<reference evidence="2" key="1">
    <citation type="journal article" date="2022" name="Int. J. Mol. Sci.">
        <title>Draft Genome of Tanacetum Coccineum: Genomic Comparison of Closely Related Tanacetum-Family Plants.</title>
        <authorList>
            <person name="Yamashiro T."/>
            <person name="Shiraishi A."/>
            <person name="Nakayama K."/>
            <person name="Satake H."/>
        </authorList>
    </citation>
    <scope>NUCLEOTIDE SEQUENCE</scope>
</reference>
<proteinExistence type="predicted"/>
<keyword evidence="3" id="KW-1185">Reference proteome</keyword>
<protein>
    <submittedName>
        <fullName evidence="2">Uncharacterized protein</fullName>
    </submittedName>
</protein>